<reference evidence="2 3" key="1">
    <citation type="submission" date="2018-06" db="EMBL/GenBank/DDBJ databases">
        <authorList>
            <consortium name="Pathogen Informatics"/>
            <person name="Doyle S."/>
        </authorList>
    </citation>
    <scope>NUCLEOTIDE SEQUENCE [LARGE SCALE GENOMIC DNA]</scope>
    <source>
        <strain evidence="2 3">NCTC13163</strain>
    </source>
</reference>
<dbReference type="InterPro" id="IPR052917">
    <property type="entry name" value="Stress-Dev_Protein"/>
</dbReference>
<gene>
    <name evidence="2" type="primary">ydaG</name>
    <name evidence="2" type="ORF">NCTC13163_02877</name>
</gene>
<accession>A0A377FX96</accession>
<dbReference type="AlphaFoldDB" id="A0A377FX96"/>
<protein>
    <submittedName>
        <fullName evidence="2">General stress protein 26</fullName>
    </submittedName>
</protein>
<dbReference type="SUPFAM" id="SSF50475">
    <property type="entry name" value="FMN-binding split barrel"/>
    <property type="match status" value="1"/>
</dbReference>
<dbReference type="PANTHER" id="PTHR34818:SF1">
    <property type="entry name" value="PROTEIN BLI-3"/>
    <property type="match status" value="1"/>
</dbReference>
<proteinExistence type="predicted"/>
<dbReference type="EMBL" id="UGGP01000001">
    <property type="protein sequence ID" value="STO09440.1"/>
    <property type="molecule type" value="Genomic_DNA"/>
</dbReference>
<dbReference type="InterPro" id="IPR012349">
    <property type="entry name" value="Split_barrel_FMN-bd"/>
</dbReference>
<dbReference type="Gene3D" id="2.30.110.10">
    <property type="entry name" value="Electron Transport, Fmn-binding Protein, Chain A"/>
    <property type="match status" value="1"/>
</dbReference>
<dbReference type="OrthoDB" id="5431160at2"/>
<dbReference type="Proteomes" id="UP000254060">
    <property type="component" value="Unassembled WGS sequence"/>
</dbReference>
<dbReference type="Pfam" id="PF01243">
    <property type="entry name" value="PNPOx_N"/>
    <property type="match status" value="1"/>
</dbReference>
<evidence type="ECO:0000313" key="2">
    <source>
        <dbReference type="EMBL" id="STO09440.1"/>
    </source>
</evidence>
<dbReference type="InterPro" id="IPR011576">
    <property type="entry name" value="Pyridox_Oxase_N"/>
</dbReference>
<sequence length="137" mass="15485">MDALQTAKQILDHSNVGTMATVYKGKPHSRYMTFFHDELTLYTATSKDTDKVDELQNNPYTHILIGYDGDGVGDTYLEILGETTVSDDESMKEKVWNEKLEGWFEGPDDPKLVILKISPQSMRVMNKKGQAPQEVTL</sequence>
<dbReference type="PANTHER" id="PTHR34818">
    <property type="entry name" value="PROTEIN BLI-3"/>
    <property type="match status" value="1"/>
</dbReference>
<feature type="domain" description="Pyridoxamine 5'-phosphate oxidase N-terminal" evidence="1">
    <location>
        <begin position="6"/>
        <end position="124"/>
    </location>
</feature>
<evidence type="ECO:0000259" key="1">
    <source>
        <dbReference type="Pfam" id="PF01243"/>
    </source>
</evidence>
<evidence type="ECO:0000313" key="3">
    <source>
        <dbReference type="Proteomes" id="UP000254060"/>
    </source>
</evidence>
<dbReference type="STRING" id="1397694.GCA_000702585_00299"/>
<dbReference type="RefSeq" id="WP_024370914.1">
    <property type="nucleotide sequence ID" value="NZ_UGGP01000001.1"/>
</dbReference>
<organism evidence="2 3">
    <name type="scientific">Exiguobacterium aurantiacum</name>
    <dbReference type="NCBI Taxonomy" id="33987"/>
    <lineage>
        <taxon>Bacteria</taxon>
        <taxon>Bacillati</taxon>
        <taxon>Bacillota</taxon>
        <taxon>Bacilli</taxon>
        <taxon>Bacillales</taxon>
        <taxon>Bacillales Family XII. Incertae Sedis</taxon>
        <taxon>Exiguobacterium</taxon>
    </lineage>
</organism>
<name>A0A377FX96_9BACL</name>